<organism evidence="1 2">
    <name type="scientific">Pluteus cervinus</name>
    <dbReference type="NCBI Taxonomy" id="181527"/>
    <lineage>
        <taxon>Eukaryota</taxon>
        <taxon>Fungi</taxon>
        <taxon>Dikarya</taxon>
        <taxon>Basidiomycota</taxon>
        <taxon>Agaricomycotina</taxon>
        <taxon>Agaricomycetes</taxon>
        <taxon>Agaricomycetidae</taxon>
        <taxon>Agaricales</taxon>
        <taxon>Pluteineae</taxon>
        <taxon>Pluteaceae</taxon>
        <taxon>Pluteus</taxon>
    </lineage>
</organism>
<dbReference type="EMBL" id="ML208381">
    <property type="protein sequence ID" value="TFK67252.1"/>
    <property type="molecule type" value="Genomic_DNA"/>
</dbReference>
<sequence length="302" mass="34222">MSQKPTSSPNHPLASIHNFRDLSHVSARLRPGLLFRSAHLDSPSPSDLQYLIQTLKVHTILDLRSPSLERRPSLPADTATTINVPLITSNLEKAWLFSLRWWWIIWFFVLALVGKKKEMLQLIAREVLAPRGLVGTMIDSFDVASERIIQVLDVLVEEKAYPVVMHCQFGKDRTGAMSIVILRILGASWEEVEKDYVVLGTKEWKAMVRDDNLRMGLGEDFDEAPVEVVRGIRAWFERRGGVEAWCNQNGFGAEKQQKLREILLKDNHTAEKEGNLNGVGIEVHVNTVNQTGLQKRGTKVKR</sequence>
<dbReference type="Proteomes" id="UP000308600">
    <property type="component" value="Unassembled WGS sequence"/>
</dbReference>
<accession>A0ACD3AQQ7</accession>
<evidence type="ECO:0000313" key="2">
    <source>
        <dbReference type="Proteomes" id="UP000308600"/>
    </source>
</evidence>
<keyword evidence="2" id="KW-1185">Reference proteome</keyword>
<evidence type="ECO:0000313" key="1">
    <source>
        <dbReference type="EMBL" id="TFK67252.1"/>
    </source>
</evidence>
<reference evidence="1 2" key="1">
    <citation type="journal article" date="2019" name="Nat. Ecol. Evol.">
        <title>Megaphylogeny resolves global patterns of mushroom evolution.</title>
        <authorList>
            <person name="Varga T."/>
            <person name="Krizsan K."/>
            <person name="Foldi C."/>
            <person name="Dima B."/>
            <person name="Sanchez-Garcia M."/>
            <person name="Sanchez-Ramirez S."/>
            <person name="Szollosi G.J."/>
            <person name="Szarkandi J.G."/>
            <person name="Papp V."/>
            <person name="Albert L."/>
            <person name="Andreopoulos W."/>
            <person name="Angelini C."/>
            <person name="Antonin V."/>
            <person name="Barry K.W."/>
            <person name="Bougher N.L."/>
            <person name="Buchanan P."/>
            <person name="Buyck B."/>
            <person name="Bense V."/>
            <person name="Catcheside P."/>
            <person name="Chovatia M."/>
            <person name="Cooper J."/>
            <person name="Damon W."/>
            <person name="Desjardin D."/>
            <person name="Finy P."/>
            <person name="Geml J."/>
            <person name="Haridas S."/>
            <person name="Hughes K."/>
            <person name="Justo A."/>
            <person name="Karasinski D."/>
            <person name="Kautmanova I."/>
            <person name="Kiss B."/>
            <person name="Kocsube S."/>
            <person name="Kotiranta H."/>
            <person name="LaButti K.M."/>
            <person name="Lechner B.E."/>
            <person name="Liimatainen K."/>
            <person name="Lipzen A."/>
            <person name="Lukacs Z."/>
            <person name="Mihaltcheva S."/>
            <person name="Morgado L.N."/>
            <person name="Niskanen T."/>
            <person name="Noordeloos M.E."/>
            <person name="Ohm R.A."/>
            <person name="Ortiz-Santana B."/>
            <person name="Ovrebo C."/>
            <person name="Racz N."/>
            <person name="Riley R."/>
            <person name="Savchenko A."/>
            <person name="Shiryaev A."/>
            <person name="Soop K."/>
            <person name="Spirin V."/>
            <person name="Szebenyi C."/>
            <person name="Tomsovsky M."/>
            <person name="Tulloss R.E."/>
            <person name="Uehling J."/>
            <person name="Grigoriev I.V."/>
            <person name="Vagvolgyi C."/>
            <person name="Papp T."/>
            <person name="Martin F.M."/>
            <person name="Miettinen O."/>
            <person name="Hibbett D.S."/>
            <person name="Nagy L.G."/>
        </authorList>
    </citation>
    <scope>NUCLEOTIDE SEQUENCE [LARGE SCALE GENOMIC DNA]</scope>
    <source>
        <strain evidence="1 2">NL-1719</strain>
    </source>
</reference>
<gene>
    <name evidence="1" type="ORF">BDN72DRAFT_110965</name>
</gene>
<protein>
    <submittedName>
        <fullName evidence="1">Uncharacterized protein</fullName>
    </submittedName>
</protein>
<proteinExistence type="predicted"/>
<name>A0ACD3AQQ7_9AGAR</name>